<evidence type="ECO:0000313" key="3">
    <source>
        <dbReference type="Proteomes" id="UP000548326"/>
    </source>
</evidence>
<reference evidence="2 3" key="1">
    <citation type="submission" date="2020-08" db="EMBL/GenBank/DDBJ databases">
        <title>Genomic Encyclopedia of Type Strains, Phase IV (KMG-V): Genome sequencing to study the core and pangenomes of soil and plant-associated prokaryotes.</title>
        <authorList>
            <person name="Whitman W."/>
        </authorList>
    </citation>
    <scope>NUCLEOTIDE SEQUENCE [LARGE SCALE GENOMIC DNA]</scope>
    <source>
        <strain evidence="2 3">MP601</strain>
    </source>
</reference>
<dbReference type="AlphaFoldDB" id="A0A841JT79"/>
<evidence type="ECO:0000256" key="1">
    <source>
        <dbReference type="SAM" id="SignalP"/>
    </source>
</evidence>
<protein>
    <submittedName>
        <fullName evidence="2">Uncharacterized protein</fullName>
    </submittedName>
</protein>
<comment type="caution">
    <text evidence="2">The sequence shown here is derived from an EMBL/GenBank/DDBJ whole genome shotgun (WGS) entry which is preliminary data.</text>
</comment>
<feature type="signal peptide" evidence="1">
    <location>
        <begin position="1"/>
        <end position="20"/>
    </location>
</feature>
<gene>
    <name evidence="2" type="ORF">HDF22_005636</name>
</gene>
<keyword evidence="1" id="KW-0732">Signal</keyword>
<sequence>MNKRIYAIICFFSIASIAQAQKLPTTQKNSLFAPADIKVDGKTSEWNNKFQAYNNNTNFFYTISNDDKNLYLIIQVTDPVIINKIVSAGITFVINKSGKKEEESAVAITYPLFDIKDRPMIDVKNTPKIDKDSPASVLKADSFMADNNKRLKDKSKYIKVTGAKDLDTLVSVYNHEGIKATELFDNRMIYTYELAVDLKHLELSESGDGKFAYEIKSNGATLDNLNGVSFGPPKPGSRLKFGSIIIGPGAMPPSAIPVMTSTTNFWGEYTLAKK</sequence>
<evidence type="ECO:0000313" key="2">
    <source>
        <dbReference type="EMBL" id="MBB6131485.1"/>
    </source>
</evidence>
<name>A0A841JT79_9SPHI</name>
<accession>A0A841JT79</accession>
<proteinExistence type="predicted"/>
<dbReference type="RefSeq" id="WP_183589960.1">
    <property type="nucleotide sequence ID" value="NZ_JACHCA010000025.1"/>
</dbReference>
<organism evidence="2 3">
    <name type="scientific">Mucilaginibacter lappiensis</name>
    <dbReference type="NCBI Taxonomy" id="354630"/>
    <lineage>
        <taxon>Bacteria</taxon>
        <taxon>Pseudomonadati</taxon>
        <taxon>Bacteroidota</taxon>
        <taxon>Sphingobacteriia</taxon>
        <taxon>Sphingobacteriales</taxon>
        <taxon>Sphingobacteriaceae</taxon>
        <taxon>Mucilaginibacter</taxon>
    </lineage>
</organism>
<dbReference type="EMBL" id="JACHCA010000025">
    <property type="protein sequence ID" value="MBB6131485.1"/>
    <property type="molecule type" value="Genomic_DNA"/>
</dbReference>
<feature type="chain" id="PRO_5032696718" evidence="1">
    <location>
        <begin position="21"/>
        <end position="274"/>
    </location>
</feature>
<dbReference type="Proteomes" id="UP000548326">
    <property type="component" value="Unassembled WGS sequence"/>
</dbReference>